<keyword evidence="3" id="KW-0862">Zinc</keyword>
<evidence type="ECO:0000256" key="1">
    <source>
        <dbReference type="ARBA" id="ARBA00005495"/>
    </source>
</evidence>
<evidence type="ECO:0000313" key="6">
    <source>
        <dbReference type="EMBL" id="KAF1847011.1"/>
    </source>
</evidence>
<gene>
    <name evidence="6" type="ORF">K460DRAFT_363126</name>
</gene>
<dbReference type="InterPro" id="IPR006913">
    <property type="entry name" value="CENP-V/GFA"/>
</dbReference>
<evidence type="ECO:0000313" key="7">
    <source>
        <dbReference type="Proteomes" id="UP000800039"/>
    </source>
</evidence>
<feature type="domain" description="CENP-V/GFA" evidence="5">
    <location>
        <begin position="2"/>
        <end position="114"/>
    </location>
</feature>
<dbReference type="GO" id="GO:0016846">
    <property type="term" value="F:carbon-sulfur lyase activity"/>
    <property type="evidence" value="ECO:0007669"/>
    <property type="project" value="InterPro"/>
</dbReference>
<accession>A0A9P4L9C4</accession>
<proteinExistence type="inferred from homology"/>
<dbReference type="EMBL" id="ML976615">
    <property type="protein sequence ID" value="KAF1847011.1"/>
    <property type="molecule type" value="Genomic_DNA"/>
</dbReference>
<protein>
    <recommendedName>
        <fullName evidence="5">CENP-V/GFA domain-containing protein</fullName>
    </recommendedName>
</protein>
<organism evidence="6 7">
    <name type="scientific">Cucurbitaria berberidis CBS 394.84</name>
    <dbReference type="NCBI Taxonomy" id="1168544"/>
    <lineage>
        <taxon>Eukaryota</taxon>
        <taxon>Fungi</taxon>
        <taxon>Dikarya</taxon>
        <taxon>Ascomycota</taxon>
        <taxon>Pezizomycotina</taxon>
        <taxon>Dothideomycetes</taxon>
        <taxon>Pleosporomycetidae</taxon>
        <taxon>Pleosporales</taxon>
        <taxon>Pleosporineae</taxon>
        <taxon>Cucurbitariaceae</taxon>
        <taxon>Cucurbitaria</taxon>
    </lineage>
</organism>
<dbReference type="GO" id="GO:0046872">
    <property type="term" value="F:metal ion binding"/>
    <property type="evidence" value="ECO:0007669"/>
    <property type="project" value="UniProtKB-KW"/>
</dbReference>
<evidence type="ECO:0000259" key="5">
    <source>
        <dbReference type="PROSITE" id="PS51891"/>
    </source>
</evidence>
<sequence length="131" mass="14211">MTQGRCNCSKIKVSIPSLPEQSAICYCSNCRRAGSSVGSIVYIFNKTDVTIDDPSSSLKSYKDCDTKSGNTITRQFCGNCGCPIMSLFAGETPQVILKGGIFEHIPAPAFKSFDHEEPTWMKVVKAGEESS</sequence>
<dbReference type="Proteomes" id="UP000800039">
    <property type="component" value="Unassembled WGS sequence"/>
</dbReference>
<evidence type="ECO:0000256" key="4">
    <source>
        <dbReference type="ARBA" id="ARBA00023239"/>
    </source>
</evidence>
<name>A0A9P4L9C4_9PLEO</name>
<dbReference type="PANTHER" id="PTHR33337:SF40">
    <property type="entry name" value="CENP-V_GFA DOMAIN-CONTAINING PROTEIN-RELATED"/>
    <property type="match status" value="1"/>
</dbReference>
<reference evidence="6" key="1">
    <citation type="submission" date="2020-01" db="EMBL/GenBank/DDBJ databases">
        <authorList>
            <consortium name="DOE Joint Genome Institute"/>
            <person name="Haridas S."/>
            <person name="Albert R."/>
            <person name="Binder M."/>
            <person name="Bloem J."/>
            <person name="Labutti K."/>
            <person name="Salamov A."/>
            <person name="Andreopoulos B."/>
            <person name="Baker S.E."/>
            <person name="Barry K."/>
            <person name="Bills G."/>
            <person name="Bluhm B.H."/>
            <person name="Cannon C."/>
            <person name="Castanera R."/>
            <person name="Culley D.E."/>
            <person name="Daum C."/>
            <person name="Ezra D."/>
            <person name="Gonzalez J.B."/>
            <person name="Henrissat B."/>
            <person name="Kuo A."/>
            <person name="Liang C."/>
            <person name="Lipzen A."/>
            <person name="Lutzoni F."/>
            <person name="Magnuson J."/>
            <person name="Mondo S."/>
            <person name="Nolan M."/>
            <person name="Ohm R."/>
            <person name="Pangilinan J."/>
            <person name="Park H.-J."/>
            <person name="Ramirez L."/>
            <person name="Alfaro M."/>
            <person name="Sun H."/>
            <person name="Tritt A."/>
            <person name="Yoshinaga Y."/>
            <person name="Zwiers L.-H."/>
            <person name="Turgeon B.G."/>
            <person name="Goodwin S.B."/>
            <person name="Spatafora J.W."/>
            <person name="Crous P.W."/>
            <person name="Grigoriev I.V."/>
        </authorList>
    </citation>
    <scope>NUCLEOTIDE SEQUENCE</scope>
    <source>
        <strain evidence="6">CBS 394.84</strain>
    </source>
</reference>
<dbReference type="PANTHER" id="PTHR33337">
    <property type="entry name" value="GFA DOMAIN-CONTAINING PROTEIN"/>
    <property type="match status" value="1"/>
</dbReference>
<keyword evidence="7" id="KW-1185">Reference proteome</keyword>
<dbReference type="RefSeq" id="XP_040789574.1">
    <property type="nucleotide sequence ID" value="XM_040932763.1"/>
</dbReference>
<keyword evidence="2" id="KW-0479">Metal-binding</keyword>
<comment type="similarity">
    <text evidence="1">Belongs to the Gfa family.</text>
</comment>
<dbReference type="GeneID" id="63850014"/>
<dbReference type="OrthoDB" id="2212170at2759"/>
<evidence type="ECO:0000256" key="3">
    <source>
        <dbReference type="ARBA" id="ARBA00022833"/>
    </source>
</evidence>
<dbReference type="SUPFAM" id="SSF51316">
    <property type="entry name" value="Mss4-like"/>
    <property type="match status" value="1"/>
</dbReference>
<evidence type="ECO:0000256" key="2">
    <source>
        <dbReference type="ARBA" id="ARBA00022723"/>
    </source>
</evidence>
<keyword evidence="4" id="KW-0456">Lyase</keyword>
<dbReference type="InterPro" id="IPR011057">
    <property type="entry name" value="Mss4-like_sf"/>
</dbReference>
<dbReference type="AlphaFoldDB" id="A0A9P4L9C4"/>
<dbReference type="PROSITE" id="PS51891">
    <property type="entry name" value="CENP_V_GFA"/>
    <property type="match status" value="1"/>
</dbReference>
<comment type="caution">
    <text evidence="6">The sequence shown here is derived from an EMBL/GenBank/DDBJ whole genome shotgun (WGS) entry which is preliminary data.</text>
</comment>
<dbReference type="Pfam" id="PF04828">
    <property type="entry name" value="GFA"/>
    <property type="match status" value="1"/>
</dbReference>
<dbReference type="Gene3D" id="3.90.1590.10">
    <property type="entry name" value="glutathione-dependent formaldehyde- activating enzyme (gfa)"/>
    <property type="match status" value="1"/>
</dbReference>